<comment type="caution">
    <text evidence="12">The sequence shown here is derived from an EMBL/GenBank/DDBJ whole genome shotgun (WGS) entry which is preliminary data.</text>
</comment>
<dbReference type="GO" id="GO:0005737">
    <property type="term" value="C:cytoplasm"/>
    <property type="evidence" value="ECO:0007669"/>
    <property type="project" value="UniProtKB-SubCell"/>
</dbReference>
<proteinExistence type="inferred from homology"/>
<reference evidence="12" key="3">
    <citation type="journal article" date="2021" name="Syst. Appl. Microbiol.">
        <title>Roseomonas hellenica sp. nov., isolated from roots of wild-growing Alkanna tinctoria.</title>
        <authorList>
            <person name="Rat A."/>
            <person name="Naranjo H.D."/>
            <person name="Lebbe L."/>
            <person name="Cnockaert M."/>
            <person name="Krigas N."/>
            <person name="Grigoriadou K."/>
            <person name="Maloupa E."/>
            <person name="Willems A."/>
        </authorList>
    </citation>
    <scope>NUCLEOTIDE SEQUENCE</scope>
    <source>
        <strain evidence="12">LMG 31161</strain>
    </source>
</reference>
<comment type="function">
    <text evidence="9">Involved in protein export. Acts as a chaperone by maintaining the newly synthesized protein in an open conformation. Functions as a peptidyl-prolyl cis-trans isomerase.</text>
</comment>
<dbReference type="GO" id="GO:0051301">
    <property type="term" value="P:cell division"/>
    <property type="evidence" value="ECO:0007669"/>
    <property type="project" value="UniProtKB-KW"/>
</dbReference>
<comment type="domain">
    <text evidence="9">Consists of 3 domains; the N-terminus binds the ribosome, the middle domain has PPIase activity, while the C-terminus has intrinsic chaperone activity on its own.</text>
</comment>
<reference evidence="12" key="1">
    <citation type="submission" date="2020-01" db="EMBL/GenBank/DDBJ databases">
        <authorList>
            <person name="Rat A."/>
        </authorList>
    </citation>
    <scope>NUCLEOTIDE SEQUENCE</scope>
    <source>
        <strain evidence="12">LMG 31161</strain>
    </source>
</reference>
<evidence type="ECO:0000256" key="5">
    <source>
        <dbReference type="ARBA" id="ARBA00023110"/>
    </source>
</evidence>
<dbReference type="Proteomes" id="UP001138708">
    <property type="component" value="Unassembled WGS sequence"/>
</dbReference>
<evidence type="ECO:0000256" key="7">
    <source>
        <dbReference type="ARBA" id="ARBA00023235"/>
    </source>
</evidence>
<dbReference type="InterPro" id="IPR008881">
    <property type="entry name" value="Trigger_fac_ribosome-bd_bac"/>
</dbReference>
<evidence type="ECO:0000256" key="2">
    <source>
        <dbReference type="ARBA" id="ARBA00005464"/>
    </source>
</evidence>
<keyword evidence="6 9" id="KW-0143">Chaperone</keyword>
<dbReference type="Proteomes" id="UP000746741">
    <property type="component" value="Unassembled WGS sequence"/>
</dbReference>
<evidence type="ECO:0000256" key="8">
    <source>
        <dbReference type="ARBA" id="ARBA00029986"/>
    </source>
</evidence>
<dbReference type="GO" id="GO:0015031">
    <property type="term" value="P:protein transport"/>
    <property type="evidence" value="ECO:0007669"/>
    <property type="project" value="UniProtKB-UniRule"/>
</dbReference>
<dbReference type="SUPFAM" id="SSF109998">
    <property type="entry name" value="Triger factor/SurA peptide-binding domain-like"/>
    <property type="match status" value="1"/>
</dbReference>
<dbReference type="SUPFAM" id="SSF102735">
    <property type="entry name" value="Trigger factor ribosome-binding domain"/>
    <property type="match status" value="1"/>
</dbReference>
<dbReference type="EMBL" id="JAAEDK010000037">
    <property type="protein sequence ID" value="MBR0660761.1"/>
    <property type="molecule type" value="Genomic_DNA"/>
</dbReference>
<dbReference type="Gene3D" id="1.10.3120.10">
    <property type="entry name" value="Trigger factor, C-terminal domain"/>
    <property type="match status" value="1"/>
</dbReference>
<dbReference type="EMBL" id="JAAVUP010000007">
    <property type="protein sequence ID" value="NKE19065.1"/>
    <property type="molecule type" value="Genomic_DNA"/>
</dbReference>
<evidence type="ECO:0000256" key="3">
    <source>
        <dbReference type="ARBA" id="ARBA00013194"/>
    </source>
</evidence>
<dbReference type="AlphaFoldDB" id="A0A9X9WKA1"/>
<dbReference type="GO" id="GO:0006457">
    <property type="term" value="P:protein folding"/>
    <property type="evidence" value="ECO:0007669"/>
    <property type="project" value="UniProtKB-UniRule"/>
</dbReference>
<sequence>MEVTETERDGLRRGYDVIIPAEEITGRRDARLAEIARTVSMPGFRPGRVPVAAVKDRYGAAVLAEVIEAQVKAASARVVADHGLRPAQDPRIEIHRFAEDGELAFRMELEVLPEVRLPDFGAIRLERLVVEPTPEAVERALLEVAERHGHFVEVEARPAARGEVLVCDVTGHLPADLLQNGPALGALAGQPGVAPSKWGLDVSPGLERAVVIAGTNGTLPFFDMMVRGTARRGGFIRVFPGAAAGVPATPGQVLTLCLQAEIVAGALPDGATVRLGFNERAANAILKASRVPVEPGPGEMRATIALTDDRALTLVRPLLEISLPNEGAVNLVLRIGPARLFVGATEPEVPPFDGGTLRDVAIEIGGAGPAPGLSALLEGMAPGETREIDIVYPSDHAAAEFAGRRARFHVAARALRVRQRRAVDDDLAGAVGAGDLGALRDQVRQALQRDYDLRSRQVLKRAVLDALAVQANFDVPQGLVELEFAEVWQRFQAERHGGRVSVAEATTPEETLRARYRALAERRVRLRLLLAEIGRAHDVQVPLEDMARAIRREANRYPGQEEQVIDFYRRTPSAAEALRGPLLEDRIIDFVIGRSTVAERRVTAADARAPA</sequence>
<dbReference type="InterPro" id="IPR037041">
    <property type="entry name" value="Trigger_fac_C_sf"/>
</dbReference>
<evidence type="ECO:0000259" key="11">
    <source>
        <dbReference type="Pfam" id="PF05698"/>
    </source>
</evidence>
<evidence type="ECO:0000313" key="15">
    <source>
        <dbReference type="Proteomes" id="UP001138708"/>
    </source>
</evidence>
<evidence type="ECO:0000259" key="10">
    <source>
        <dbReference type="Pfam" id="PF05697"/>
    </source>
</evidence>
<dbReference type="Gene3D" id="3.10.50.40">
    <property type="match status" value="1"/>
</dbReference>
<keyword evidence="5 9" id="KW-0697">Rotamase</keyword>
<keyword evidence="7 9" id="KW-0413">Isomerase</keyword>
<comment type="subcellular location">
    <subcellularLocation>
        <location evidence="9">Cytoplasm</location>
    </subcellularLocation>
    <text evidence="9">About half TF is bound to the ribosome near the polypeptide exit tunnel while the other half is free in the cytoplasm.</text>
</comment>
<dbReference type="InterPro" id="IPR008880">
    <property type="entry name" value="Trigger_fac_C"/>
</dbReference>
<dbReference type="Pfam" id="PF05698">
    <property type="entry name" value="Trigger_C"/>
    <property type="match status" value="1"/>
</dbReference>
<evidence type="ECO:0000313" key="12">
    <source>
        <dbReference type="EMBL" id="MBR0660761.1"/>
    </source>
</evidence>
<dbReference type="InterPro" id="IPR036611">
    <property type="entry name" value="Trigger_fac_ribosome-bd_sf"/>
</dbReference>
<feature type="domain" description="Trigger factor ribosome-binding bacterial" evidence="10">
    <location>
        <begin position="1"/>
        <end position="141"/>
    </location>
</feature>
<dbReference type="EC" id="5.2.1.8" evidence="3 9"/>
<keyword evidence="9" id="KW-0131">Cell cycle</keyword>
<dbReference type="SUPFAM" id="SSF54534">
    <property type="entry name" value="FKBP-like"/>
    <property type="match status" value="1"/>
</dbReference>
<evidence type="ECO:0000256" key="4">
    <source>
        <dbReference type="ARBA" id="ARBA00016902"/>
    </source>
</evidence>
<dbReference type="RefSeq" id="WP_168042971.1">
    <property type="nucleotide sequence ID" value="NZ_JAAEDK010000037.1"/>
</dbReference>
<evidence type="ECO:0000313" key="14">
    <source>
        <dbReference type="Proteomes" id="UP000746741"/>
    </source>
</evidence>
<dbReference type="Pfam" id="PF05697">
    <property type="entry name" value="Trigger_N"/>
    <property type="match status" value="1"/>
</dbReference>
<keyword evidence="14" id="KW-1185">Reference proteome</keyword>
<name>A0A9X9WKA1_9PROT</name>
<dbReference type="GO" id="GO:0003755">
    <property type="term" value="F:peptidyl-prolyl cis-trans isomerase activity"/>
    <property type="evidence" value="ECO:0007669"/>
    <property type="project" value="UniProtKB-UniRule"/>
</dbReference>
<keyword evidence="9" id="KW-0132">Cell division</keyword>
<evidence type="ECO:0000256" key="6">
    <source>
        <dbReference type="ARBA" id="ARBA00023186"/>
    </source>
</evidence>
<dbReference type="HAMAP" id="MF_00303">
    <property type="entry name" value="Trigger_factor_Tig"/>
    <property type="match status" value="1"/>
</dbReference>
<keyword evidence="9" id="KW-0963">Cytoplasm</keyword>
<dbReference type="InterPro" id="IPR005215">
    <property type="entry name" value="Trig_fac"/>
</dbReference>
<reference evidence="13 14" key="2">
    <citation type="submission" date="2020-02" db="EMBL/GenBank/DDBJ databases">
        <authorList>
            <person name="Sun Q."/>
            <person name="Inoue M."/>
        </authorList>
    </citation>
    <scope>NUCLEOTIDE SEQUENCE [LARGE SCALE GENOMIC DNA]</scope>
    <source>
        <strain evidence="13 14">KCTC 22478</strain>
    </source>
</reference>
<evidence type="ECO:0000313" key="13">
    <source>
        <dbReference type="EMBL" id="NKE19065.1"/>
    </source>
</evidence>
<dbReference type="Gene3D" id="3.30.70.1050">
    <property type="entry name" value="Trigger factor ribosome-binding domain"/>
    <property type="match status" value="1"/>
</dbReference>
<organism evidence="12 15">
    <name type="scientific">Neoroseomonas oryzicola</name>
    <dbReference type="NCBI Taxonomy" id="535904"/>
    <lineage>
        <taxon>Bacteria</taxon>
        <taxon>Pseudomonadati</taxon>
        <taxon>Pseudomonadota</taxon>
        <taxon>Alphaproteobacteria</taxon>
        <taxon>Acetobacterales</taxon>
        <taxon>Acetobacteraceae</taxon>
        <taxon>Neoroseomonas</taxon>
    </lineage>
</organism>
<dbReference type="InterPro" id="IPR027304">
    <property type="entry name" value="Trigger_fact/SurA_dom_sf"/>
</dbReference>
<evidence type="ECO:0000256" key="9">
    <source>
        <dbReference type="HAMAP-Rule" id="MF_00303"/>
    </source>
</evidence>
<accession>A0A9X9WKA1</accession>
<comment type="similarity">
    <text evidence="2 9">Belongs to the FKBP-type PPIase family. Tig subfamily.</text>
</comment>
<gene>
    <name evidence="9" type="primary">tig</name>
    <name evidence="13" type="ORF">GWK15_19065</name>
    <name evidence="12" type="ORF">GXW75_16000</name>
</gene>
<dbReference type="InterPro" id="IPR046357">
    <property type="entry name" value="PPIase_dom_sf"/>
</dbReference>
<protein>
    <recommendedName>
        <fullName evidence="4 9">Trigger factor</fullName>
        <shortName evidence="9">TF</shortName>
        <ecNumber evidence="3 9">5.2.1.8</ecNumber>
    </recommendedName>
    <alternativeName>
        <fullName evidence="8 9">PPIase</fullName>
    </alternativeName>
</protein>
<feature type="domain" description="Trigger factor C-terminal" evidence="11">
    <location>
        <begin position="436"/>
        <end position="592"/>
    </location>
</feature>
<evidence type="ECO:0000256" key="1">
    <source>
        <dbReference type="ARBA" id="ARBA00000971"/>
    </source>
</evidence>
<comment type="catalytic activity">
    <reaction evidence="1 9">
        <text>[protein]-peptidylproline (omega=180) = [protein]-peptidylproline (omega=0)</text>
        <dbReference type="Rhea" id="RHEA:16237"/>
        <dbReference type="Rhea" id="RHEA-COMP:10747"/>
        <dbReference type="Rhea" id="RHEA-COMP:10748"/>
        <dbReference type="ChEBI" id="CHEBI:83833"/>
        <dbReference type="ChEBI" id="CHEBI:83834"/>
        <dbReference type="EC" id="5.2.1.8"/>
    </reaction>
</comment>